<gene>
    <name evidence="1" type="ORF">TS85_03985</name>
</gene>
<accession>A0A7U4LEF5</accession>
<dbReference type="AlphaFoldDB" id="A0A7U4LEF5"/>
<name>A0A7U4LEF5_9SPHN</name>
<sequence>MATAYQIGIPYRELKQAAVLGRRRLDRPLSLGHAVYHHGTLRILGQPRYRSIVVALMRDGSPNIAFTRPWAGTRREYTLYERTLS</sequence>
<proteinExistence type="predicted"/>
<evidence type="ECO:0000313" key="1">
    <source>
        <dbReference type="EMBL" id="AJP71158.1"/>
    </source>
</evidence>
<dbReference type="Proteomes" id="UP000032300">
    <property type="component" value="Chromosome"/>
</dbReference>
<evidence type="ECO:0000313" key="2">
    <source>
        <dbReference type="Proteomes" id="UP000032300"/>
    </source>
</evidence>
<keyword evidence="2" id="KW-1185">Reference proteome</keyword>
<dbReference type="EMBL" id="CP010836">
    <property type="protein sequence ID" value="AJP71158.1"/>
    <property type="molecule type" value="Genomic_DNA"/>
</dbReference>
<organism evidence="1 2">
    <name type="scientific">Sphingomonas hengshuiensis</name>
    <dbReference type="NCBI Taxonomy" id="1609977"/>
    <lineage>
        <taxon>Bacteria</taxon>
        <taxon>Pseudomonadati</taxon>
        <taxon>Pseudomonadota</taxon>
        <taxon>Alphaproteobacteria</taxon>
        <taxon>Sphingomonadales</taxon>
        <taxon>Sphingomonadaceae</taxon>
        <taxon>Sphingomonas</taxon>
    </lineage>
</organism>
<reference evidence="1 2" key="1">
    <citation type="journal article" date="2015" name="Int. J. Syst. Evol. Microbiol.">
        <title>Sphingomonas hengshuiensis sp. nov., isolated from lake wetland.</title>
        <authorList>
            <person name="Wei S."/>
            <person name="Wang T."/>
            <person name="Liu H."/>
            <person name="Zhang C."/>
            <person name="Guo J."/>
            <person name="Wang Q."/>
            <person name="Liang K."/>
            <person name="Zhang Z."/>
        </authorList>
    </citation>
    <scope>NUCLEOTIDE SEQUENCE [LARGE SCALE GENOMIC DNA]</scope>
    <source>
        <strain evidence="1 2">WHSC-8</strain>
    </source>
</reference>
<reference evidence="1 2" key="2">
    <citation type="submission" date="2015-02" db="EMBL/GenBank/DDBJ databases">
        <title>The complete genome of Sphingomonas hengshuiensis sp. WHSC-8 isolated from soil of Hengshui Lake.</title>
        <authorList>
            <person name="Wei S."/>
            <person name="Guo J."/>
            <person name="Su C."/>
            <person name="Wu R."/>
            <person name="Zhang Z."/>
            <person name="Liang K."/>
            <person name="Li H."/>
            <person name="Wang T."/>
            <person name="Liu H."/>
            <person name="Zhang C."/>
            <person name="Li Z."/>
            <person name="Wang Q."/>
            <person name="Meng J."/>
        </authorList>
    </citation>
    <scope>NUCLEOTIDE SEQUENCE [LARGE SCALE GENOMIC DNA]</scope>
    <source>
        <strain evidence="1 2">WHSC-8</strain>
    </source>
</reference>
<protein>
    <submittedName>
        <fullName evidence="1">Uncharacterized protein</fullName>
    </submittedName>
</protein>
<dbReference type="KEGG" id="sphi:TS85_03985"/>
<dbReference type="RefSeq" id="WP_044330558.1">
    <property type="nucleotide sequence ID" value="NZ_CP010836.1"/>
</dbReference>